<dbReference type="InterPro" id="IPR041229">
    <property type="entry name" value="HEPN_Apea"/>
</dbReference>
<feature type="domain" description="ApeA N-terminal" evidence="2">
    <location>
        <begin position="8"/>
        <end position="252"/>
    </location>
</feature>
<evidence type="ECO:0000313" key="3">
    <source>
        <dbReference type="EMBL" id="CAL2104158.1"/>
    </source>
</evidence>
<dbReference type="EMBL" id="CAXJIO010000015">
    <property type="protein sequence ID" value="CAL2104158.1"/>
    <property type="molecule type" value="Genomic_DNA"/>
</dbReference>
<protein>
    <submittedName>
        <fullName evidence="3">ApeA_NTD1 domain-containing protein</fullName>
    </submittedName>
</protein>
<evidence type="ECO:0000313" key="4">
    <source>
        <dbReference type="Proteomes" id="UP001497527"/>
    </source>
</evidence>
<comment type="caution">
    <text evidence="3">The sequence shown here is derived from an EMBL/GenBank/DDBJ whole genome shotgun (WGS) entry which is preliminary data.</text>
</comment>
<dbReference type="Pfam" id="PF18739">
    <property type="entry name" value="HEPN_Apea"/>
    <property type="match status" value="1"/>
</dbReference>
<evidence type="ECO:0000259" key="1">
    <source>
        <dbReference type="Pfam" id="PF18739"/>
    </source>
</evidence>
<accession>A0ABM9PF07</accession>
<dbReference type="Pfam" id="PF18862">
    <property type="entry name" value="ApeA_NTD1"/>
    <property type="match status" value="1"/>
</dbReference>
<dbReference type="RefSeq" id="WP_348718424.1">
    <property type="nucleotide sequence ID" value="NZ_CAXJIO010000015.1"/>
</dbReference>
<evidence type="ECO:0000259" key="2">
    <source>
        <dbReference type="Pfam" id="PF18862"/>
    </source>
</evidence>
<feature type="domain" description="Apea-like HEPN" evidence="1">
    <location>
        <begin position="255"/>
        <end position="380"/>
    </location>
</feature>
<reference evidence="3 4" key="1">
    <citation type="submission" date="2024-05" db="EMBL/GenBank/DDBJ databases">
        <authorList>
            <person name="Duchaud E."/>
        </authorList>
    </citation>
    <scope>NUCLEOTIDE SEQUENCE [LARGE SCALE GENOMIC DNA]</scope>
    <source>
        <strain evidence="3">Ena-SAMPLE-TAB-13-05-2024-13:56:06:370-140308</strain>
    </source>
</reference>
<keyword evidence="4" id="KW-1185">Reference proteome</keyword>
<name>A0ABM9PF07_9FLAO</name>
<proteinExistence type="predicted"/>
<organism evidence="3 4">
    <name type="scientific">Tenacibaculum polynesiense</name>
    <dbReference type="NCBI Taxonomy" id="3137857"/>
    <lineage>
        <taxon>Bacteria</taxon>
        <taxon>Pseudomonadati</taxon>
        <taxon>Bacteroidota</taxon>
        <taxon>Flavobacteriia</taxon>
        <taxon>Flavobacteriales</taxon>
        <taxon>Flavobacteriaceae</taxon>
        <taxon>Tenacibaculum</taxon>
    </lineage>
</organism>
<dbReference type="InterPro" id="IPR041223">
    <property type="entry name" value="ApeA_NTD"/>
</dbReference>
<dbReference type="Proteomes" id="UP001497527">
    <property type="component" value="Unassembled WGS sequence"/>
</dbReference>
<gene>
    <name evidence="3" type="ORF">T190423A01A_60095</name>
</gene>
<sequence>MDLKKDKKYYGEVWFVNQEQHKQFCVMSFIDDDLVLETNLHTPKKAYKESQILGAFTGLGHLTFIDCRIKYSSSGITQTRIYRPKYSFVSDSHIVDAINLKFKEFFVVNEAIVKWVNFSPWYDTIDEKLIKKEFNDSYTITNENLQIKIAHYLKYHTVKRTELNISNQGSIKFELEEAVTVLSAIELYDQFQKVLQLVFGQSSKFSKFSFKCMGCGYWKQLYYNDKKLSKSTTTFVHTDYEKVKTQLSKILNATYSNKDFQFCLDKLMENFIGNQPSHNKRFTNSIATFEAYCKLFTDDLKTNLKKQILGHEDIFKKIGKICDEEWEKFPSKVVRSRDFHIHSNTGNRDVFSEFDLLYISFLFDFVIVYLLLSQIKVSKDLLDKYILHGNSVFVDMKRTNEILGSNPLL</sequence>